<feature type="transmembrane region" description="Helical" evidence="11">
    <location>
        <begin position="387"/>
        <end position="406"/>
    </location>
</feature>
<dbReference type="PANTHER" id="PTHR21257:SF55">
    <property type="entry name" value="DELTA(14)-STEROL REDUCTASE LBR"/>
    <property type="match status" value="1"/>
</dbReference>
<reference evidence="12 13" key="1">
    <citation type="submission" date="2019-07" db="EMBL/GenBank/DDBJ databases">
        <title>Draft genome assembly of a fouling barnacle, Amphibalanus amphitrite (Darwin, 1854): The first reference genome for Thecostraca.</title>
        <authorList>
            <person name="Kim W."/>
        </authorList>
    </citation>
    <scope>NUCLEOTIDE SEQUENCE [LARGE SCALE GENOMIC DNA]</scope>
    <source>
        <strain evidence="12">SNU_AA5</strain>
        <tissue evidence="12">Soma without cirri and trophi</tissue>
    </source>
</reference>
<dbReference type="PANTHER" id="PTHR21257">
    <property type="entry name" value="DELTA(14)-STEROL REDUCTASE"/>
    <property type="match status" value="1"/>
</dbReference>
<organism evidence="12 13">
    <name type="scientific">Amphibalanus amphitrite</name>
    <name type="common">Striped barnacle</name>
    <name type="synonym">Balanus amphitrite</name>
    <dbReference type="NCBI Taxonomy" id="1232801"/>
    <lineage>
        <taxon>Eukaryota</taxon>
        <taxon>Metazoa</taxon>
        <taxon>Ecdysozoa</taxon>
        <taxon>Arthropoda</taxon>
        <taxon>Crustacea</taxon>
        <taxon>Multicrustacea</taxon>
        <taxon>Cirripedia</taxon>
        <taxon>Thoracica</taxon>
        <taxon>Thoracicalcarea</taxon>
        <taxon>Balanomorpha</taxon>
        <taxon>Balanoidea</taxon>
        <taxon>Balanidae</taxon>
        <taxon>Amphibalaninae</taxon>
        <taxon>Amphibalanus</taxon>
    </lineage>
</organism>
<name>A0A6A4VID9_AMPAM</name>
<evidence type="ECO:0000256" key="1">
    <source>
        <dbReference type="ARBA" id="ARBA00004473"/>
    </source>
</evidence>
<keyword evidence="5 11" id="KW-1133">Transmembrane helix</keyword>
<feature type="region of interest" description="Disordered" evidence="10">
    <location>
        <begin position="1"/>
        <end position="204"/>
    </location>
</feature>
<feature type="compositionally biased region" description="Basic residues" evidence="10">
    <location>
        <begin position="1"/>
        <end position="26"/>
    </location>
</feature>
<feature type="compositionally biased region" description="Low complexity" evidence="10">
    <location>
        <begin position="27"/>
        <end position="90"/>
    </location>
</feature>
<dbReference type="GO" id="GO:0003677">
    <property type="term" value="F:DNA binding"/>
    <property type="evidence" value="ECO:0007669"/>
    <property type="project" value="UniProtKB-KW"/>
</dbReference>
<feature type="transmembrane region" description="Helical" evidence="11">
    <location>
        <begin position="546"/>
        <end position="569"/>
    </location>
</feature>
<feature type="transmembrane region" description="Helical" evidence="11">
    <location>
        <begin position="455"/>
        <end position="473"/>
    </location>
</feature>
<keyword evidence="4 11" id="KW-0812">Transmembrane</keyword>
<proteinExistence type="inferred from homology"/>
<dbReference type="Gene3D" id="1.20.120.1630">
    <property type="match status" value="1"/>
</dbReference>
<dbReference type="GO" id="GO:0050613">
    <property type="term" value="F:Delta14-sterol reductase activity"/>
    <property type="evidence" value="ECO:0007669"/>
    <property type="project" value="TreeGrafter"/>
</dbReference>
<evidence type="ECO:0000256" key="3">
    <source>
        <dbReference type="ARBA" id="ARBA00022553"/>
    </source>
</evidence>
<keyword evidence="6" id="KW-0238">DNA-binding</keyword>
<evidence type="ECO:0000256" key="10">
    <source>
        <dbReference type="SAM" id="MobiDB-lite"/>
    </source>
</evidence>
<dbReference type="GO" id="GO:0006695">
    <property type="term" value="P:cholesterol biosynthetic process"/>
    <property type="evidence" value="ECO:0007669"/>
    <property type="project" value="TreeGrafter"/>
</dbReference>
<sequence>MPRSRTPSRSRQARGSRSRSRGRKSPARASRSPGRVGGASRSPARVSKSPARASAPASRSSQSPPTRQRVTRSRSPARVAAAAQKAVPNSVTPPPAESAAPSAELLTSTPKSEVRARRPLTRTAPVPVEVASPPPVNNANSNSKPAPEEEEKEKAPEPSPSGVTTRHSARIANKLRELGIDPAAGGDTAREPSPAAAEEDLKPKRDTHVGWGRALLTPMVLGIALLPLYVYSACNKKHCSIRRVPEVPTALKAWFDPVAFACVLGFLAVQVAISLLPVGREVEGQISKQGIRRYRCNGFLSLVLTVGGVVLAYYLDAPVMIALLKLRLLMVASAVTALLLAPLLHWRARSAHLLDLNSAGDTDSLLVNVSEGRELAPRLLGLDVKLLMTRACCVAAVLLSVLFVLAERGLKGESSPTLVTAAVMVAAIGVDHMWFEDTLLTTYTFMNEGFGLKKLLGAMVMPFSMTFNLRFIMVTGVSHPWYALVGCVMIYLVGYLIQRSANSQKNEFRKNPVNPALAHLETIPTTKGKKLLVSGWWGVVRHPNHLGGLLMIVAMSLLLGFHHALGWVLPACAALGVVMQARKVDAFCQQKYGAAWERYAARVRYRLIPSVF</sequence>
<protein>
    <submittedName>
        <fullName evidence="12">Lamin-B receptor</fullName>
    </submittedName>
</protein>
<comment type="caution">
    <text evidence="12">The sequence shown here is derived from an EMBL/GenBank/DDBJ whole genome shotgun (WGS) entry which is preliminary data.</text>
</comment>
<dbReference type="GO" id="GO:0005637">
    <property type="term" value="C:nuclear inner membrane"/>
    <property type="evidence" value="ECO:0007669"/>
    <property type="project" value="UniProtKB-SubCell"/>
</dbReference>
<feature type="transmembrane region" description="Helical" evidence="11">
    <location>
        <begin position="479"/>
        <end position="497"/>
    </location>
</feature>
<evidence type="ECO:0000256" key="5">
    <source>
        <dbReference type="ARBA" id="ARBA00022989"/>
    </source>
</evidence>
<dbReference type="AlphaFoldDB" id="A0A6A4VID9"/>
<evidence type="ECO:0000313" key="13">
    <source>
        <dbReference type="Proteomes" id="UP000440578"/>
    </source>
</evidence>
<keyword evidence="13" id="KW-1185">Reference proteome</keyword>
<feature type="compositionally biased region" description="Low complexity" evidence="10">
    <location>
        <begin position="124"/>
        <end position="145"/>
    </location>
</feature>
<evidence type="ECO:0000256" key="2">
    <source>
        <dbReference type="ARBA" id="ARBA00005402"/>
    </source>
</evidence>
<keyword evidence="8 12" id="KW-0675">Receptor</keyword>
<evidence type="ECO:0000256" key="7">
    <source>
        <dbReference type="ARBA" id="ARBA00023136"/>
    </source>
</evidence>
<dbReference type="OrthoDB" id="5326588at2759"/>
<keyword evidence="7 11" id="KW-0472">Membrane</keyword>
<dbReference type="InterPro" id="IPR001171">
    <property type="entry name" value="ERG24_DHCR-like"/>
</dbReference>
<evidence type="ECO:0000256" key="9">
    <source>
        <dbReference type="ARBA" id="ARBA00023242"/>
    </source>
</evidence>
<comment type="subcellular location">
    <subcellularLocation>
        <location evidence="1">Nucleus inner membrane</location>
        <topology evidence="1">Multi-pass membrane protein</topology>
    </subcellularLocation>
</comment>
<evidence type="ECO:0000256" key="11">
    <source>
        <dbReference type="SAM" id="Phobius"/>
    </source>
</evidence>
<keyword evidence="9" id="KW-0539">Nucleus</keyword>
<evidence type="ECO:0000256" key="8">
    <source>
        <dbReference type="ARBA" id="ARBA00023170"/>
    </source>
</evidence>
<evidence type="ECO:0000256" key="4">
    <source>
        <dbReference type="ARBA" id="ARBA00022692"/>
    </source>
</evidence>
<feature type="transmembrane region" description="Helical" evidence="11">
    <location>
        <begin position="253"/>
        <end position="276"/>
    </location>
</feature>
<dbReference type="GO" id="GO:0005789">
    <property type="term" value="C:endoplasmic reticulum membrane"/>
    <property type="evidence" value="ECO:0007669"/>
    <property type="project" value="TreeGrafter"/>
</dbReference>
<keyword evidence="3" id="KW-0597">Phosphoprotein</keyword>
<feature type="compositionally biased region" description="Low complexity" evidence="10">
    <location>
        <begin position="97"/>
        <end position="109"/>
    </location>
</feature>
<evidence type="ECO:0000313" key="12">
    <source>
        <dbReference type="EMBL" id="KAF0293343.1"/>
    </source>
</evidence>
<evidence type="ECO:0000256" key="6">
    <source>
        <dbReference type="ARBA" id="ARBA00023125"/>
    </source>
</evidence>
<feature type="transmembrane region" description="Helical" evidence="11">
    <location>
        <begin position="418"/>
        <end position="435"/>
    </location>
</feature>
<feature type="transmembrane region" description="Helical" evidence="11">
    <location>
        <begin position="297"/>
        <end position="315"/>
    </location>
</feature>
<gene>
    <name evidence="12" type="primary">LBR</name>
    <name evidence="12" type="ORF">FJT64_000919</name>
</gene>
<dbReference type="EMBL" id="VIIS01001753">
    <property type="protein sequence ID" value="KAF0293343.1"/>
    <property type="molecule type" value="Genomic_DNA"/>
</dbReference>
<dbReference type="Proteomes" id="UP000440578">
    <property type="component" value="Unassembled WGS sequence"/>
</dbReference>
<accession>A0A6A4VID9</accession>
<comment type="similarity">
    <text evidence="2">Belongs to the ERG4/ERG24 family.</text>
</comment>
<feature type="transmembrane region" description="Helical" evidence="11">
    <location>
        <begin position="214"/>
        <end position="233"/>
    </location>
</feature>
<dbReference type="Pfam" id="PF01222">
    <property type="entry name" value="ERG4_ERG24"/>
    <property type="match status" value="1"/>
</dbReference>